<dbReference type="AlphaFoldDB" id="A0A397G9N2"/>
<comment type="subunit">
    <text evidence="6">Component of the RIX1 complex.</text>
</comment>
<dbReference type="InterPro" id="IPR057949">
    <property type="entry name" value="TPR_TEX10"/>
</dbReference>
<name>A0A397G9N2_9GLOM</name>
<keyword evidence="6" id="KW-0690">Ribosome biogenesis</keyword>
<dbReference type="InterPro" id="IPR016024">
    <property type="entry name" value="ARM-type_fold"/>
</dbReference>
<dbReference type="Pfam" id="PF12333">
    <property type="entry name" value="Ipi1_N"/>
    <property type="match status" value="1"/>
</dbReference>
<comment type="similarity">
    <text evidence="4 6">Belongs to the IPI1/TEX10 family.</text>
</comment>
<dbReference type="InterPro" id="IPR024679">
    <property type="entry name" value="Ipi1_N"/>
</dbReference>
<feature type="compositionally biased region" description="Basic residues" evidence="7">
    <location>
        <begin position="19"/>
        <end position="29"/>
    </location>
</feature>
<dbReference type="InterPro" id="IPR011989">
    <property type="entry name" value="ARM-like"/>
</dbReference>
<dbReference type="Gene3D" id="1.25.10.10">
    <property type="entry name" value="Leucine-rich Repeat Variant"/>
    <property type="match status" value="1"/>
</dbReference>
<feature type="region of interest" description="Disordered" evidence="7">
    <location>
        <begin position="1"/>
        <end position="33"/>
    </location>
</feature>
<comment type="subcellular location">
    <subcellularLocation>
        <location evidence="2">Nucleus</location>
        <location evidence="2">Nucleolus</location>
    </subcellularLocation>
    <subcellularLocation>
        <location evidence="3">Nucleus</location>
        <location evidence="3">Nucleoplasm</location>
    </subcellularLocation>
</comment>
<comment type="function">
    <text evidence="1 6">Component of the RIX1 complex required for processing of ITS2 sequences from 35S pre-rRNA.</text>
</comment>
<keyword evidence="6" id="KW-0698">rRNA processing</keyword>
<protein>
    <recommendedName>
        <fullName evidence="6">Pre-rRNA-processing protein</fullName>
    </recommendedName>
</protein>
<dbReference type="GO" id="GO:0006364">
    <property type="term" value="P:rRNA processing"/>
    <property type="evidence" value="ECO:0007669"/>
    <property type="project" value="UniProtKB-UniRule"/>
</dbReference>
<keyword evidence="5 6" id="KW-0539">Nucleus</keyword>
<evidence type="ECO:0000256" key="3">
    <source>
        <dbReference type="ARBA" id="ARBA00004642"/>
    </source>
</evidence>
<dbReference type="OrthoDB" id="361362at2759"/>
<dbReference type="STRING" id="1348612.A0A397G9N2"/>
<feature type="domain" description="Pre-rRNA-processing protein Ipi1 N-terminal" evidence="8">
    <location>
        <begin position="140"/>
        <end position="243"/>
    </location>
</feature>
<sequence length="774" mass="89485">MPKKSQRKKKIKQEDFKKSKLKVGKKKPKPTNFTDTSFKSKSIILPNQSIIEDKSNEITNSRNLTLNDLTTQLKHYNSGVRKDAIQGLKDFFYKHPHILTESLSVIINSLARLLIDDEKIVRKTLLSFFREFMPNVQKSDLKPFIPLLIIFTCSAMTHIYEDIRADAIKFMEIWTTVAPDVVVNGFWQKVIQNYITLLNSKSNSSSSTSFVSGFIEQSTINAQFQFWSHETKTQILSSFYKLLKIGLTNEGNENNNNWNFLFSVDHSITKPIHDSRQTTLVNWTDLHGEVEISPLHPLTATLLPFLSISYTEYHSTQLKLFNSTSAEINQDNIYLGKNNNIFDHDSTTLHGRIASAKDILNILHPVLISLWLDTVPSVFGTIDSLTYKMLPALQMIHLILKIMNLLWGSYLSSVIKNQNNKEDKQMIEVNLKQLIKYIVVYFPFGSESEGMLDSKIEPILKETNIIFCEIVTLYMFYTTLSFSSKGNFKLNNNSKDDLIEQKSTQMHNDKKRKQDKDSESNNIWIDQVFNHVLFFLGFERNDKGNEKGNNNTKTLKPDTKPENLRAMLFTIRSLLSCLSQKEREILFEAILDYSRKCHVHSTTKRICINFISEILMSNNYNFIYCNDSLNDMQVDSSLATSLQIWALSLPRLLWELKTNSLETTKVILNVLCGFAKRGSKCIFNEEVFDQLQISLVPYFYEELDDNNNNNNKEPLFGPFTSLPQDLQLQAMEFLYHCPRITDKMKFALNKVFDDKIPLIIKNYVEILSEKFLLN</sequence>
<accession>A0A397G9N2</accession>
<evidence type="ECO:0000256" key="4">
    <source>
        <dbReference type="ARBA" id="ARBA00006427"/>
    </source>
</evidence>
<dbReference type="GO" id="GO:0120330">
    <property type="term" value="C:rixosome complex"/>
    <property type="evidence" value="ECO:0007669"/>
    <property type="project" value="UniProtKB-UniRule"/>
</dbReference>
<evidence type="ECO:0000256" key="5">
    <source>
        <dbReference type="ARBA" id="ARBA00023242"/>
    </source>
</evidence>
<dbReference type="Pfam" id="PF25781">
    <property type="entry name" value="TPR_TEX10"/>
    <property type="match status" value="1"/>
</dbReference>
<dbReference type="PANTHER" id="PTHR16056">
    <property type="entry name" value="REGULATOR OF MICROTUBULE DYNAMICS PROTEIN"/>
    <property type="match status" value="1"/>
</dbReference>
<evidence type="ECO:0000256" key="1">
    <source>
        <dbReference type="ARBA" id="ARBA00002355"/>
    </source>
</evidence>
<evidence type="ECO:0000313" key="10">
    <source>
        <dbReference type="EMBL" id="RHZ46096.1"/>
    </source>
</evidence>
<gene>
    <name evidence="10" type="ORF">Glove_634g10</name>
</gene>
<proteinExistence type="inferred from homology"/>
<evidence type="ECO:0000259" key="9">
    <source>
        <dbReference type="Pfam" id="PF25781"/>
    </source>
</evidence>
<evidence type="ECO:0000256" key="7">
    <source>
        <dbReference type="SAM" id="MobiDB-lite"/>
    </source>
</evidence>
<keyword evidence="11" id="KW-1185">Reference proteome</keyword>
<dbReference type="EMBL" id="PQFF01000525">
    <property type="protein sequence ID" value="RHZ46096.1"/>
    <property type="molecule type" value="Genomic_DNA"/>
</dbReference>
<evidence type="ECO:0000256" key="2">
    <source>
        <dbReference type="ARBA" id="ARBA00004604"/>
    </source>
</evidence>
<feature type="compositionally biased region" description="Basic residues" evidence="7">
    <location>
        <begin position="1"/>
        <end position="11"/>
    </location>
</feature>
<evidence type="ECO:0000313" key="11">
    <source>
        <dbReference type="Proteomes" id="UP000266861"/>
    </source>
</evidence>
<reference evidence="10 11" key="1">
    <citation type="submission" date="2018-08" db="EMBL/GenBank/DDBJ databases">
        <title>Genome and evolution of the arbuscular mycorrhizal fungus Diversispora epigaea (formerly Glomus versiforme) and its bacterial endosymbionts.</title>
        <authorList>
            <person name="Sun X."/>
            <person name="Fei Z."/>
            <person name="Harrison M."/>
        </authorList>
    </citation>
    <scope>NUCLEOTIDE SEQUENCE [LARGE SCALE GENOMIC DNA]</scope>
    <source>
        <strain evidence="10 11">IT104</strain>
    </source>
</reference>
<feature type="domain" description="TEX10-like TPR repeats" evidence="9">
    <location>
        <begin position="644"/>
        <end position="753"/>
    </location>
</feature>
<dbReference type="PANTHER" id="PTHR16056:SF2">
    <property type="entry name" value="TESTIS-EXPRESSED PROTEIN 10"/>
    <property type="match status" value="1"/>
</dbReference>
<dbReference type="Proteomes" id="UP000266861">
    <property type="component" value="Unassembled WGS sequence"/>
</dbReference>
<dbReference type="SUPFAM" id="SSF48371">
    <property type="entry name" value="ARM repeat"/>
    <property type="match status" value="1"/>
</dbReference>
<evidence type="ECO:0000256" key="6">
    <source>
        <dbReference type="RuleBase" id="RU368021"/>
    </source>
</evidence>
<organism evidence="10 11">
    <name type="scientific">Diversispora epigaea</name>
    <dbReference type="NCBI Taxonomy" id="1348612"/>
    <lineage>
        <taxon>Eukaryota</taxon>
        <taxon>Fungi</taxon>
        <taxon>Fungi incertae sedis</taxon>
        <taxon>Mucoromycota</taxon>
        <taxon>Glomeromycotina</taxon>
        <taxon>Glomeromycetes</taxon>
        <taxon>Diversisporales</taxon>
        <taxon>Diversisporaceae</taxon>
        <taxon>Diversispora</taxon>
    </lineage>
</organism>
<evidence type="ECO:0000259" key="8">
    <source>
        <dbReference type="Pfam" id="PF12333"/>
    </source>
</evidence>
<comment type="caution">
    <text evidence="10">The sequence shown here is derived from an EMBL/GenBank/DDBJ whole genome shotgun (WGS) entry which is preliminary data.</text>
</comment>
<dbReference type="GO" id="GO:0005634">
    <property type="term" value="C:nucleus"/>
    <property type="evidence" value="ECO:0007669"/>
    <property type="project" value="UniProtKB-SubCell"/>
</dbReference>